<dbReference type="GO" id="GO:0051539">
    <property type="term" value="F:4 iron, 4 sulfur cluster binding"/>
    <property type="evidence" value="ECO:0007669"/>
    <property type="project" value="UniProtKB-KW"/>
</dbReference>
<dbReference type="GO" id="GO:0003676">
    <property type="term" value="F:nucleic acid binding"/>
    <property type="evidence" value="ECO:0007669"/>
    <property type="project" value="InterPro"/>
</dbReference>
<keyword evidence="5" id="KW-0067">ATP-binding</keyword>
<dbReference type="GO" id="GO:0006281">
    <property type="term" value="P:DNA repair"/>
    <property type="evidence" value="ECO:0007669"/>
    <property type="project" value="UniProtKB-KW"/>
</dbReference>
<dbReference type="PANTHER" id="PTHR11472:SF34">
    <property type="entry name" value="REGULATOR OF TELOMERE ELONGATION HELICASE 1"/>
    <property type="match status" value="1"/>
</dbReference>
<dbReference type="SMART" id="SM00488">
    <property type="entry name" value="DEXDc2"/>
    <property type="match status" value="1"/>
</dbReference>
<dbReference type="PROSITE" id="PS51193">
    <property type="entry name" value="HELICASE_ATP_BIND_2"/>
    <property type="match status" value="1"/>
</dbReference>
<proteinExistence type="inferred from homology"/>
<protein>
    <submittedName>
        <fullName evidence="9">Helicase</fullName>
    </submittedName>
</protein>
<dbReference type="InterPro" id="IPR006555">
    <property type="entry name" value="ATP-dep_Helicase_C"/>
</dbReference>
<dbReference type="Proteomes" id="UP000065807">
    <property type="component" value="Chromosome"/>
</dbReference>
<keyword evidence="6" id="KW-0234">DNA repair</keyword>
<dbReference type="InterPro" id="IPR027417">
    <property type="entry name" value="P-loop_NTPase"/>
</dbReference>
<dbReference type="OrthoDB" id="9803913at2"/>
<evidence type="ECO:0000256" key="4">
    <source>
        <dbReference type="ARBA" id="ARBA00022801"/>
    </source>
</evidence>
<keyword evidence="2" id="KW-0547">Nucleotide-binding</keyword>
<keyword evidence="1" id="KW-0408">Iron</keyword>
<evidence type="ECO:0000256" key="2">
    <source>
        <dbReference type="ARBA" id="ARBA00022741"/>
    </source>
</evidence>
<dbReference type="EMBL" id="AP014924">
    <property type="protein sequence ID" value="BAS28409.1"/>
    <property type="molecule type" value="Genomic_DNA"/>
</dbReference>
<evidence type="ECO:0000256" key="6">
    <source>
        <dbReference type="ARBA" id="ARBA00023204"/>
    </source>
</evidence>
<sequence length="712" mass="78320">MGWVREAEDFFRADGPLARALPQYEWRPQQARMARQVALVLEGSAGPPAAVALIEAGTGTGKSLAYLVPALFYAHATGERVVVSTQTIPLQEQLVSKDLPSLQEVLPFSFTHALVKGWANYLCLLRLERIRSRPEEQDEETEDELQALAAWADEVDEGSRSELPFEPTAELWEEVSADPDACLRADCPLFQRCHFFQARRKMEGAQLLVVNHHLLLADAVVRQAVGWESDRAVLPVYGCVILDEAHHLEETASAHLGRQLTRRGVERLLHRLHRSRGNRGGLLATARLLAGEAADREAKELLELLDWQILPATRRAGEQAEALFDGLAAWAARADGLRVIRPGELPERLERLAREAAGDWTALAGLLDRFRADLKGFAPAREERGRAVLAELEGVDLALRRQAEDLEAILQAEGPDEVHWLEGGRAGVKLRSAPVEVGPLLQRALFDQLAGVVATSATLTVDGRFDYLVERLGLEECRQDGRLLEEVIESPFDYAAQALLAVAEDLPEPGVPGFADAVAETLELLVPAVSGGTLVLFTSYQMLEEAGRALEGRLPADRGLMRQGDLPRSQLLDRLRSEPGAVCLATASFWEGVDLPGQALELVVIARLPFAVPTEPVVAARIERLRRLGRDAFAAYQLPEMVLRLKQGFGRLIRHRTDRGAVVVLDGRVTRRRYGQTVLASLPPASLVRGGRQAISEAVRRWLAEGPREVAG</sequence>
<keyword evidence="9" id="KW-0347">Helicase</keyword>
<evidence type="ECO:0000313" key="10">
    <source>
        <dbReference type="Proteomes" id="UP000065807"/>
    </source>
</evidence>
<dbReference type="GO" id="GO:0005524">
    <property type="term" value="F:ATP binding"/>
    <property type="evidence" value="ECO:0007669"/>
    <property type="project" value="UniProtKB-KW"/>
</dbReference>
<gene>
    <name evidence="9" type="ORF">LIP_2579</name>
</gene>
<evidence type="ECO:0000256" key="3">
    <source>
        <dbReference type="ARBA" id="ARBA00022763"/>
    </source>
</evidence>
<accession>A0A0K2SNJ3</accession>
<reference evidence="10" key="1">
    <citation type="submission" date="2015-07" db="EMBL/GenBank/DDBJ databases">
        <title>Complete genome sequence and phylogenetic analysis of Limnochorda pilosa.</title>
        <authorList>
            <person name="Watanabe M."/>
            <person name="Kojima H."/>
            <person name="Fukui M."/>
        </authorList>
    </citation>
    <scope>NUCLEOTIDE SEQUENCE [LARGE SCALE GENOMIC DNA]</scope>
    <source>
        <strain evidence="10">HC45</strain>
    </source>
</reference>
<keyword evidence="3" id="KW-0227">DNA damage</keyword>
<evidence type="ECO:0000256" key="1">
    <source>
        <dbReference type="ARBA" id="ARBA00022485"/>
    </source>
</evidence>
<dbReference type="PATRIC" id="fig|1555112.3.peg.2619"/>
<keyword evidence="1" id="KW-0411">Iron-sulfur</keyword>
<dbReference type="KEGG" id="lpil:LIP_2579"/>
<keyword evidence="1" id="KW-0479">Metal-binding</keyword>
<dbReference type="SUPFAM" id="SSF52540">
    <property type="entry name" value="P-loop containing nucleoside triphosphate hydrolases"/>
    <property type="match status" value="2"/>
</dbReference>
<reference evidence="10" key="2">
    <citation type="journal article" date="2016" name="Int. J. Syst. Evol. Microbiol.">
        <title>Complete genome sequence and cell structure of Limnochorda pilosa, a Gram-negative spore-former within the phylum Firmicutes.</title>
        <authorList>
            <person name="Watanabe M."/>
            <person name="Kojima H."/>
            <person name="Fukui M."/>
        </authorList>
    </citation>
    <scope>NUCLEOTIDE SEQUENCE [LARGE SCALE GENOMIC DNA]</scope>
    <source>
        <strain evidence="10">HC45</strain>
    </source>
</reference>
<dbReference type="GO" id="GO:0016818">
    <property type="term" value="F:hydrolase activity, acting on acid anhydrides, in phosphorus-containing anhydrides"/>
    <property type="evidence" value="ECO:0007669"/>
    <property type="project" value="InterPro"/>
</dbReference>
<evidence type="ECO:0000259" key="8">
    <source>
        <dbReference type="PROSITE" id="PS51193"/>
    </source>
</evidence>
<keyword evidence="10" id="KW-1185">Reference proteome</keyword>
<comment type="similarity">
    <text evidence="7">Belongs to the helicase family. DinG subfamily.</text>
</comment>
<keyword evidence="4" id="KW-0378">Hydrolase</keyword>
<name>A0A0K2SNJ3_LIMPI</name>
<dbReference type="InterPro" id="IPR014013">
    <property type="entry name" value="Helic_SF1/SF2_ATP-bd_DinG/Rad3"/>
</dbReference>
<evidence type="ECO:0000256" key="5">
    <source>
        <dbReference type="ARBA" id="ARBA00022840"/>
    </source>
</evidence>
<dbReference type="Pfam" id="PF13307">
    <property type="entry name" value="Helicase_C_2"/>
    <property type="match status" value="1"/>
</dbReference>
<dbReference type="GO" id="GO:0003678">
    <property type="term" value="F:DNA helicase activity"/>
    <property type="evidence" value="ECO:0007669"/>
    <property type="project" value="InterPro"/>
</dbReference>
<dbReference type="SMART" id="SM00491">
    <property type="entry name" value="HELICc2"/>
    <property type="match status" value="1"/>
</dbReference>
<evidence type="ECO:0000256" key="7">
    <source>
        <dbReference type="ARBA" id="ARBA00038058"/>
    </source>
</evidence>
<organism evidence="9 10">
    <name type="scientific">Limnochorda pilosa</name>
    <dbReference type="NCBI Taxonomy" id="1555112"/>
    <lineage>
        <taxon>Bacteria</taxon>
        <taxon>Bacillati</taxon>
        <taxon>Bacillota</taxon>
        <taxon>Limnochordia</taxon>
        <taxon>Limnochordales</taxon>
        <taxon>Limnochordaceae</taxon>
        <taxon>Limnochorda</taxon>
    </lineage>
</organism>
<dbReference type="AlphaFoldDB" id="A0A0K2SNJ3"/>
<dbReference type="InterPro" id="IPR045028">
    <property type="entry name" value="DinG/Rad3-like"/>
</dbReference>
<dbReference type="Gene3D" id="3.40.50.300">
    <property type="entry name" value="P-loop containing nucleotide triphosphate hydrolases"/>
    <property type="match status" value="2"/>
</dbReference>
<dbReference type="InterPro" id="IPR006554">
    <property type="entry name" value="Helicase-like_DEXD_c2"/>
</dbReference>
<dbReference type="PANTHER" id="PTHR11472">
    <property type="entry name" value="DNA REPAIR DEAD HELICASE RAD3/XP-D SUBFAMILY MEMBER"/>
    <property type="match status" value="1"/>
</dbReference>
<keyword evidence="1" id="KW-0004">4Fe-4S</keyword>
<dbReference type="RefSeq" id="WP_068138720.1">
    <property type="nucleotide sequence ID" value="NZ_AP014924.1"/>
</dbReference>
<feature type="domain" description="Helicase ATP-binding" evidence="8">
    <location>
        <begin position="16"/>
        <end position="300"/>
    </location>
</feature>
<evidence type="ECO:0000313" key="9">
    <source>
        <dbReference type="EMBL" id="BAS28409.1"/>
    </source>
</evidence>
<dbReference type="STRING" id="1555112.LIP_2579"/>